<evidence type="ECO:0000256" key="2">
    <source>
        <dbReference type="ARBA" id="ARBA00004236"/>
    </source>
</evidence>
<dbReference type="SMART" id="SM00387">
    <property type="entry name" value="HATPase_c"/>
    <property type="match status" value="1"/>
</dbReference>
<dbReference type="SUPFAM" id="SSF55874">
    <property type="entry name" value="ATPase domain of HSP90 chaperone/DNA topoisomerase II/histidine kinase"/>
    <property type="match status" value="1"/>
</dbReference>
<feature type="compositionally biased region" description="Low complexity" evidence="8">
    <location>
        <begin position="1"/>
        <end position="15"/>
    </location>
</feature>
<keyword evidence="7" id="KW-0902">Two-component regulatory system</keyword>
<evidence type="ECO:0000256" key="1">
    <source>
        <dbReference type="ARBA" id="ARBA00000085"/>
    </source>
</evidence>
<dbReference type="CDD" id="cd00075">
    <property type="entry name" value="HATPase"/>
    <property type="match status" value="1"/>
</dbReference>
<evidence type="ECO:0000256" key="7">
    <source>
        <dbReference type="ARBA" id="ARBA00023012"/>
    </source>
</evidence>
<dbReference type="Pfam" id="PF08448">
    <property type="entry name" value="PAS_4"/>
    <property type="match status" value="1"/>
</dbReference>
<evidence type="ECO:0000313" key="11">
    <source>
        <dbReference type="EMBL" id="KJE21335.1"/>
    </source>
</evidence>
<dbReference type="Pfam" id="PF02518">
    <property type="entry name" value="HATPase_c"/>
    <property type="match status" value="1"/>
</dbReference>
<dbReference type="PRINTS" id="PR00344">
    <property type="entry name" value="BCTRLSENSOR"/>
</dbReference>
<dbReference type="PANTHER" id="PTHR43711:SF1">
    <property type="entry name" value="HISTIDINE KINASE 1"/>
    <property type="match status" value="1"/>
</dbReference>
<dbReference type="InterPro" id="IPR036097">
    <property type="entry name" value="HisK_dim/P_sf"/>
</dbReference>
<dbReference type="InterPro" id="IPR005467">
    <property type="entry name" value="His_kinase_dom"/>
</dbReference>
<evidence type="ECO:0000256" key="6">
    <source>
        <dbReference type="ARBA" id="ARBA00022777"/>
    </source>
</evidence>
<dbReference type="EMBL" id="JYFN01000039">
    <property type="protein sequence ID" value="KJE21335.1"/>
    <property type="molecule type" value="Genomic_DNA"/>
</dbReference>
<dbReference type="PANTHER" id="PTHR43711">
    <property type="entry name" value="TWO-COMPONENT HISTIDINE KINASE"/>
    <property type="match status" value="1"/>
</dbReference>
<evidence type="ECO:0000256" key="3">
    <source>
        <dbReference type="ARBA" id="ARBA00012438"/>
    </source>
</evidence>
<dbReference type="PROSITE" id="PS50109">
    <property type="entry name" value="HIS_KIN"/>
    <property type="match status" value="1"/>
</dbReference>
<name>A0A0D8BB74_9ACTN</name>
<dbReference type="AlphaFoldDB" id="A0A0D8BB74"/>
<comment type="catalytic activity">
    <reaction evidence="1">
        <text>ATP + protein L-histidine = ADP + protein N-phospho-L-histidine.</text>
        <dbReference type="EC" id="2.7.13.3"/>
    </reaction>
</comment>
<gene>
    <name evidence="11" type="ORF">FF36_04385</name>
</gene>
<sequence length="427" mass="44968">MVNTVASTSEQAPTTQQPPAPAGATVPPAGGSAGLPTTAAPASGEAMTADDEPVQDHGVPADPAEADGGDGAGSAALDGPLPAAAFDLLPDAVVVTDAAGTVEVFNRAAVRLIGVPVPAAVGRHLTEVLPLLDERGNDWWECSALSRELPRVIGQPERRLTYAGPVHDRDFHVTVRFTRVAGRLARVSLSLRDTLSRERLERNRADLVATVAHELRSPLTSVKGFTATLLAKWDRFTDEQKKLMLNTVNTDADRVTRLLAEVLDVSRIDSGRIQVRKQIVDLPSRVRSVVDGKIAAGAAGAERFNVREEGELPEMWVDPDKMEQVLHNLVDNALRHGAGTVTVLLRGSDTGTEVSVADEGEGVSESNAARVFTKFWRGASRGNGTGLGLYIAKALIEAHGGTISVGRAAGGGAEFRFFVPAGGPVFG</sequence>
<feature type="domain" description="Histidine kinase" evidence="9">
    <location>
        <begin position="210"/>
        <end position="423"/>
    </location>
</feature>
<dbReference type="Gene3D" id="3.30.450.20">
    <property type="entry name" value="PAS domain"/>
    <property type="match status" value="1"/>
</dbReference>
<dbReference type="CDD" id="cd00082">
    <property type="entry name" value="HisKA"/>
    <property type="match status" value="1"/>
</dbReference>
<dbReference type="EC" id="2.7.13.3" evidence="3"/>
<keyword evidence="4" id="KW-0597">Phosphoprotein</keyword>
<comment type="caution">
    <text evidence="11">The sequence shown here is derived from an EMBL/GenBank/DDBJ whole genome shotgun (WGS) entry which is preliminary data.</text>
</comment>
<dbReference type="SMART" id="SM00388">
    <property type="entry name" value="HisKA"/>
    <property type="match status" value="1"/>
</dbReference>
<evidence type="ECO:0000313" key="12">
    <source>
        <dbReference type="Proteomes" id="UP000032545"/>
    </source>
</evidence>
<dbReference type="Gene3D" id="3.30.565.10">
    <property type="entry name" value="Histidine kinase-like ATPase, C-terminal domain"/>
    <property type="match status" value="1"/>
</dbReference>
<dbReference type="InterPro" id="IPR003594">
    <property type="entry name" value="HATPase_dom"/>
</dbReference>
<dbReference type="SUPFAM" id="SSF55785">
    <property type="entry name" value="PYP-like sensor domain (PAS domain)"/>
    <property type="match status" value="1"/>
</dbReference>
<keyword evidence="6 11" id="KW-0418">Kinase</keyword>
<feature type="region of interest" description="Disordered" evidence="8">
    <location>
        <begin position="1"/>
        <end position="76"/>
    </location>
</feature>
<proteinExistence type="predicted"/>
<dbReference type="PROSITE" id="PS50112">
    <property type="entry name" value="PAS"/>
    <property type="match status" value="1"/>
</dbReference>
<keyword evidence="5 11" id="KW-0808">Transferase</keyword>
<dbReference type="InterPro" id="IPR003661">
    <property type="entry name" value="HisK_dim/P_dom"/>
</dbReference>
<feature type="domain" description="PAS" evidence="10">
    <location>
        <begin position="85"/>
        <end position="134"/>
    </location>
</feature>
<evidence type="ECO:0000256" key="8">
    <source>
        <dbReference type="SAM" id="MobiDB-lite"/>
    </source>
</evidence>
<dbReference type="CDD" id="cd00130">
    <property type="entry name" value="PAS"/>
    <property type="match status" value="1"/>
</dbReference>
<dbReference type="InterPro" id="IPR036890">
    <property type="entry name" value="HATPase_C_sf"/>
</dbReference>
<comment type="subcellular location">
    <subcellularLocation>
        <location evidence="2">Cell membrane</location>
    </subcellularLocation>
</comment>
<dbReference type="Proteomes" id="UP000032545">
    <property type="component" value="Unassembled WGS sequence"/>
</dbReference>
<dbReference type="InterPro" id="IPR004358">
    <property type="entry name" value="Sig_transdc_His_kin-like_C"/>
</dbReference>
<dbReference type="SMART" id="SM00091">
    <property type="entry name" value="PAS"/>
    <property type="match status" value="1"/>
</dbReference>
<evidence type="ECO:0000256" key="4">
    <source>
        <dbReference type="ARBA" id="ARBA00022553"/>
    </source>
</evidence>
<dbReference type="SUPFAM" id="SSF47384">
    <property type="entry name" value="Homodimeric domain of signal transducing histidine kinase"/>
    <property type="match status" value="1"/>
</dbReference>
<dbReference type="InterPro" id="IPR035965">
    <property type="entry name" value="PAS-like_dom_sf"/>
</dbReference>
<dbReference type="InterPro" id="IPR050736">
    <property type="entry name" value="Sensor_HK_Regulatory"/>
</dbReference>
<dbReference type="GO" id="GO:0005886">
    <property type="term" value="C:plasma membrane"/>
    <property type="evidence" value="ECO:0007669"/>
    <property type="project" value="UniProtKB-SubCell"/>
</dbReference>
<evidence type="ECO:0000259" key="9">
    <source>
        <dbReference type="PROSITE" id="PS50109"/>
    </source>
</evidence>
<reference evidence="11 12" key="2">
    <citation type="journal article" date="2016" name="Genome Announc.">
        <title>Permanent Draft Genome Sequences for Two Variants of Frankia sp. Strain CpI1, the First Frankia Strain Isolated from Root Nodules of Comptonia peregrina.</title>
        <authorList>
            <person name="Oshone R."/>
            <person name="Hurst S.G.IV."/>
            <person name="Abebe-Akele F."/>
            <person name="Simpson S."/>
            <person name="Morris K."/>
            <person name="Thomas W.K."/>
            <person name="Tisa L.S."/>
        </authorList>
    </citation>
    <scope>NUCLEOTIDE SEQUENCE [LARGE SCALE GENOMIC DNA]</scope>
    <source>
        <strain evidence="12">CpI1-S</strain>
    </source>
</reference>
<evidence type="ECO:0000256" key="5">
    <source>
        <dbReference type="ARBA" id="ARBA00022679"/>
    </source>
</evidence>
<dbReference type="InterPro" id="IPR013656">
    <property type="entry name" value="PAS_4"/>
</dbReference>
<dbReference type="Gene3D" id="1.10.287.130">
    <property type="match status" value="1"/>
</dbReference>
<evidence type="ECO:0000259" key="10">
    <source>
        <dbReference type="PROSITE" id="PS50112"/>
    </source>
</evidence>
<dbReference type="InterPro" id="IPR000014">
    <property type="entry name" value="PAS"/>
</dbReference>
<organism evidence="11 12">
    <name type="scientific">Frankia torreyi</name>
    <dbReference type="NCBI Taxonomy" id="1856"/>
    <lineage>
        <taxon>Bacteria</taxon>
        <taxon>Bacillati</taxon>
        <taxon>Actinomycetota</taxon>
        <taxon>Actinomycetes</taxon>
        <taxon>Frankiales</taxon>
        <taxon>Frankiaceae</taxon>
        <taxon>Frankia</taxon>
    </lineage>
</organism>
<protein>
    <recommendedName>
        <fullName evidence="3">histidine kinase</fullName>
        <ecNumber evidence="3">2.7.13.3</ecNumber>
    </recommendedName>
</protein>
<dbReference type="GO" id="GO:0000155">
    <property type="term" value="F:phosphorelay sensor kinase activity"/>
    <property type="evidence" value="ECO:0007669"/>
    <property type="project" value="InterPro"/>
</dbReference>
<keyword evidence="12" id="KW-1185">Reference proteome</keyword>
<accession>A0A0D8BB74</accession>
<dbReference type="PATRIC" id="fig|1502723.3.peg.4114"/>
<reference evidence="12" key="1">
    <citation type="submission" date="2015-02" db="EMBL/GenBank/DDBJ databases">
        <title>Draft Genome of Frankia sp. CpI1-S.</title>
        <authorList>
            <person name="Oshone R.T."/>
            <person name="Ngom M."/>
            <person name="Ghodhbane-Gtari F."/>
            <person name="Gtari M."/>
            <person name="Morris K."/>
            <person name="Thomas K."/>
            <person name="Sen A."/>
            <person name="Tisa L.S."/>
        </authorList>
    </citation>
    <scope>NUCLEOTIDE SEQUENCE [LARGE SCALE GENOMIC DNA]</scope>
    <source>
        <strain evidence="12">CpI1-S</strain>
    </source>
</reference>
<dbReference type="Pfam" id="PF00512">
    <property type="entry name" value="HisKA"/>
    <property type="match status" value="1"/>
</dbReference>